<name>E0NUR9_9BACT</name>
<evidence type="ECO:0000313" key="3">
    <source>
        <dbReference type="Proteomes" id="UP000004394"/>
    </source>
</evidence>
<dbReference type="OrthoDB" id="910296at2"/>
<dbReference type="RefSeq" id="WP_006950275.1">
    <property type="nucleotide sequence ID" value="NZ_BAJI01000012.1"/>
</dbReference>
<sequence>MTNRTLFILSFLLAATVCRGQNDSVRIDSVLHALPEVLVKGERPIVKVENGQLVYDVQRLTAQRGINNLYDAVKELPGIMEQNKQLLLGGQPVTLIIDGKVTTMSAEQVKTLLQSMPVSRSNRIEVMYNAPARYQVRGAVINISLNHIATTFRNVQGELNGNYEQTHDATFNEGVSLIYSDRHLSADILYTFRHGNTFSALENIAQHSQSDGTTHRIESTQRTPDRFRLHNYRLGLDYTFAKNHVMSFVYSGSYDSSDGVSGSIGMIVSRYTYDTHNTLHNLRWDYRLPFGLKAGVEYTHYDSPETRHLTSNKLGTKYNFRADNGQRINRWKAFLSQEHDIKGGWGINYGAIFTHTNDHSFQHYVKTDAGAADVPSNSNTRKVETLVNIYAGCNKAFGKKLNADFSLAAEYYHNEAWKRWDFYPVFNLTYRPSVTHIWQLGLSSNKRFPPFWTLSDFTAYMYGGYGEVHGDPHLRPSNNYTGSLVYLFKRKYQLKLWFSHTDRYFTQLPYQRQDKLIVDYRYLNFNYQQQGGLQAYVPVSIGQRLRTNIIALGIWQHEKAMRFHNIPFNRKRIFLMGMLKNTLTVASKPDIAVNLDGKIRTKALQGIYDLPTSGSVDFSARWNFDGNHATLRLYCNDLFRTSVINPEIDYATQHLRMHYSCYQEIGLSFTYRFGGYKEKKREEVDTSRFK</sequence>
<accession>E0NUR9</accession>
<dbReference type="Proteomes" id="UP000004394">
    <property type="component" value="Unassembled WGS sequence"/>
</dbReference>
<dbReference type="STRING" id="862515.HMPREF0658_1924"/>
<evidence type="ECO:0000259" key="1">
    <source>
        <dbReference type="Pfam" id="PF14905"/>
    </source>
</evidence>
<dbReference type="eggNOG" id="COG1629">
    <property type="taxonomic scope" value="Bacteria"/>
</dbReference>
<gene>
    <name evidence="2" type="ORF">HMPREF0658_1924</name>
</gene>
<feature type="domain" description="Outer membrane protein beta-barrel" evidence="1">
    <location>
        <begin position="292"/>
        <end position="671"/>
    </location>
</feature>
<reference evidence="2" key="1">
    <citation type="submission" date="2010-07" db="EMBL/GenBank/DDBJ databases">
        <authorList>
            <person name="Muzny D."/>
            <person name="Qin X."/>
            <person name="Deng J."/>
            <person name="Jiang H."/>
            <person name="Liu Y."/>
            <person name="Qu J."/>
            <person name="Song X.-Z."/>
            <person name="Zhang L."/>
            <person name="Thornton R."/>
            <person name="Coyle M."/>
            <person name="Francisco L."/>
            <person name="Jackson L."/>
            <person name="Javaid M."/>
            <person name="Korchina V."/>
            <person name="Kovar C."/>
            <person name="Mata R."/>
            <person name="Mathew T."/>
            <person name="Ngo R."/>
            <person name="Nguyen L."/>
            <person name="Nguyen N."/>
            <person name="Okwuonu G."/>
            <person name="Ongeri F."/>
            <person name="Pham C."/>
            <person name="Simmons D."/>
            <person name="Wilczek-Boney K."/>
            <person name="Hale W."/>
            <person name="Jakkamsetti A."/>
            <person name="Pham P."/>
            <person name="Ruth R."/>
            <person name="San Lucas F."/>
            <person name="Warren J."/>
            <person name="Zhang J."/>
            <person name="Zhao Z."/>
            <person name="Zhou C."/>
            <person name="Zhu D."/>
            <person name="Lee S."/>
            <person name="Bess C."/>
            <person name="Blankenburg K."/>
            <person name="Forbes L."/>
            <person name="Fu Q."/>
            <person name="Gubbala S."/>
            <person name="Hirani K."/>
            <person name="Jayaseelan J.C."/>
            <person name="Lara F."/>
            <person name="Munidasa M."/>
            <person name="Palculict T."/>
            <person name="Patil S."/>
            <person name="Pu L.-L."/>
            <person name="Saada N."/>
            <person name="Tang L."/>
            <person name="Weissenberger G."/>
            <person name="Zhu Y."/>
            <person name="Hemphill L."/>
            <person name="Shang Y."/>
            <person name="Youmans B."/>
            <person name="Ayvaz T."/>
            <person name="Ross M."/>
            <person name="Santibanez J."/>
            <person name="Aqrawi P."/>
            <person name="Gross S."/>
            <person name="Joshi V."/>
            <person name="Fowler G."/>
            <person name="Nazareth L."/>
            <person name="Reid J."/>
            <person name="Worley K."/>
            <person name="Petrosino J."/>
            <person name="Highlander S."/>
            <person name="Gibbs R."/>
        </authorList>
    </citation>
    <scope>NUCLEOTIDE SEQUENCE [LARGE SCALE GENOMIC DNA]</scope>
    <source>
        <strain evidence="2">DSM 16973</strain>
    </source>
</reference>
<comment type="caution">
    <text evidence="2">The sequence shown here is derived from an EMBL/GenBank/DDBJ whole genome shotgun (WGS) entry which is preliminary data.</text>
</comment>
<dbReference type="EMBL" id="AEEI01000053">
    <property type="protein sequence ID" value="EFM01176.1"/>
    <property type="molecule type" value="Genomic_DNA"/>
</dbReference>
<protein>
    <submittedName>
        <fullName evidence="2">Outer membrane insertion signal domain protein</fullName>
    </submittedName>
</protein>
<dbReference type="Pfam" id="PF14905">
    <property type="entry name" value="OMP_b-brl_3"/>
    <property type="match status" value="1"/>
</dbReference>
<keyword evidence="3" id="KW-1185">Reference proteome</keyword>
<dbReference type="BioCyc" id="PMAR862515-HMP:GMOO-1950-MONOMER"/>
<dbReference type="HOGENOM" id="CLU_017617_2_0_10"/>
<evidence type="ECO:0000313" key="2">
    <source>
        <dbReference type="EMBL" id="EFM01176.1"/>
    </source>
</evidence>
<organism evidence="2 3">
    <name type="scientific">Hoylesella marshii DSM 16973 = JCM 13450</name>
    <dbReference type="NCBI Taxonomy" id="862515"/>
    <lineage>
        <taxon>Bacteria</taxon>
        <taxon>Pseudomonadati</taxon>
        <taxon>Bacteroidota</taxon>
        <taxon>Bacteroidia</taxon>
        <taxon>Bacteroidales</taxon>
        <taxon>Prevotellaceae</taxon>
        <taxon>Hoylesella</taxon>
    </lineage>
</organism>
<dbReference type="SUPFAM" id="SSF56935">
    <property type="entry name" value="Porins"/>
    <property type="match status" value="1"/>
</dbReference>
<proteinExistence type="predicted"/>
<dbReference type="InterPro" id="IPR041700">
    <property type="entry name" value="OMP_b-brl_3"/>
</dbReference>
<dbReference type="AlphaFoldDB" id="E0NUR9"/>